<sequence>MIKCKTCSQLLCFSITKGTKSIEAVSEVYAVYIKRLNEGHNSACFWRNNPCPKSLATITLRNRPEETRRFAQRARTIQHLLGSNDYDLPPGVEETLLADANEQTSVIAELSAFLRTHSTPHASSGSQVVVVNTAATDTPPANIVTRPVHTENSAELTSTPATTDSAQAITDKSPAIPGTASVATAMTPANSNSNATPALSNATERTSALVTASVLPANAQGKVPSTSSANKVMVQNSAISMSVPEAGVTTSSQTSNVSVRETLQSTTPLVLALAIAGWESDAGSSENNAGLVCRYCQRTLAIPVRPNTNLQIDSAGPAVSSGVKSAATGIVQTKSIENAAVDPINDIVGMQDTYKRRRLSDTTEDCRRVFVDPIYAHRTFCPWVQPVASAADQLERTLNTGWRVYRDFLLHLRGSPNGADGESSPSRAQISEHNAPATDLCARQAAERVLKFIHGVAVAGKRAVVAPVKMS</sequence>
<dbReference type="Pfam" id="PF07967">
    <property type="entry name" value="zf-C3HC"/>
    <property type="match status" value="1"/>
</dbReference>
<evidence type="ECO:0000259" key="7">
    <source>
        <dbReference type="Pfam" id="PF07967"/>
    </source>
</evidence>
<feature type="compositionally biased region" description="Polar residues" evidence="6">
    <location>
        <begin position="150"/>
        <end position="168"/>
    </location>
</feature>
<dbReference type="GO" id="GO:0005634">
    <property type="term" value="C:nucleus"/>
    <property type="evidence" value="ECO:0007669"/>
    <property type="project" value="UniProtKB-SubCell"/>
</dbReference>
<proteinExistence type="predicted"/>
<protein>
    <submittedName>
        <fullName evidence="9">Uncharacterized protein</fullName>
    </submittedName>
</protein>
<dbReference type="InterPro" id="IPR013909">
    <property type="entry name" value="NuBaID_C"/>
</dbReference>
<keyword evidence="10" id="KW-1185">Reference proteome</keyword>
<name>A0A0L0FCQ4_9EUKA</name>
<evidence type="ECO:0000256" key="5">
    <source>
        <dbReference type="ARBA" id="ARBA00023242"/>
    </source>
</evidence>
<keyword evidence="4" id="KW-0862">Zinc</keyword>
<evidence type="ECO:0000313" key="10">
    <source>
        <dbReference type="Proteomes" id="UP000054560"/>
    </source>
</evidence>
<keyword evidence="5" id="KW-0539">Nucleus</keyword>
<feature type="domain" description="NuBaID C-terminal" evidence="8">
    <location>
        <begin position="271"/>
        <end position="391"/>
    </location>
</feature>
<evidence type="ECO:0000256" key="2">
    <source>
        <dbReference type="ARBA" id="ARBA00022723"/>
    </source>
</evidence>
<dbReference type="RefSeq" id="XP_014148436.1">
    <property type="nucleotide sequence ID" value="XM_014292961.1"/>
</dbReference>
<dbReference type="AlphaFoldDB" id="A0A0L0FCQ4"/>
<dbReference type="GO" id="GO:0008270">
    <property type="term" value="F:zinc ion binding"/>
    <property type="evidence" value="ECO:0007669"/>
    <property type="project" value="UniProtKB-KW"/>
</dbReference>
<reference evidence="9 10" key="1">
    <citation type="submission" date="2011-02" db="EMBL/GenBank/DDBJ databases">
        <title>The Genome Sequence of Sphaeroforma arctica JP610.</title>
        <authorList>
            <consortium name="The Broad Institute Genome Sequencing Platform"/>
            <person name="Russ C."/>
            <person name="Cuomo C."/>
            <person name="Young S.K."/>
            <person name="Zeng Q."/>
            <person name="Gargeya S."/>
            <person name="Alvarado L."/>
            <person name="Berlin A."/>
            <person name="Chapman S.B."/>
            <person name="Chen Z."/>
            <person name="Freedman E."/>
            <person name="Gellesch M."/>
            <person name="Goldberg J."/>
            <person name="Griggs A."/>
            <person name="Gujja S."/>
            <person name="Heilman E."/>
            <person name="Heiman D."/>
            <person name="Howarth C."/>
            <person name="Mehta T."/>
            <person name="Neiman D."/>
            <person name="Pearson M."/>
            <person name="Roberts A."/>
            <person name="Saif S."/>
            <person name="Shea T."/>
            <person name="Shenoy N."/>
            <person name="Sisk P."/>
            <person name="Stolte C."/>
            <person name="Sykes S."/>
            <person name="White J."/>
            <person name="Yandava C."/>
            <person name="Burger G."/>
            <person name="Gray M.W."/>
            <person name="Holland P.W.H."/>
            <person name="King N."/>
            <person name="Lang F.B.F."/>
            <person name="Roger A.J."/>
            <person name="Ruiz-Trillo I."/>
            <person name="Haas B."/>
            <person name="Nusbaum C."/>
            <person name="Birren B."/>
        </authorList>
    </citation>
    <scope>NUCLEOTIDE SEQUENCE [LARGE SCALE GENOMIC DNA]</scope>
    <source>
        <strain evidence="9 10">JP610</strain>
    </source>
</reference>
<dbReference type="InterPro" id="IPR012935">
    <property type="entry name" value="NuBaID_N"/>
</dbReference>
<gene>
    <name evidence="9" type="ORF">SARC_12925</name>
</gene>
<dbReference type="PANTHER" id="PTHR15835">
    <property type="entry name" value="NUCLEAR-INTERACTING PARTNER OF ALK"/>
    <property type="match status" value="1"/>
</dbReference>
<dbReference type="EMBL" id="KQ244316">
    <property type="protein sequence ID" value="KNC74534.1"/>
    <property type="molecule type" value="Genomic_DNA"/>
</dbReference>
<evidence type="ECO:0000256" key="3">
    <source>
        <dbReference type="ARBA" id="ARBA00022771"/>
    </source>
</evidence>
<keyword evidence="2" id="KW-0479">Metal-binding</keyword>
<evidence type="ECO:0000313" key="9">
    <source>
        <dbReference type="EMBL" id="KNC74534.1"/>
    </source>
</evidence>
<dbReference type="Pfam" id="PF08600">
    <property type="entry name" value="NuBaID_C"/>
    <property type="match status" value="1"/>
</dbReference>
<evidence type="ECO:0000256" key="6">
    <source>
        <dbReference type="SAM" id="MobiDB-lite"/>
    </source>
</evidence>
<evidence type="ECO:0000256" key="4">
    <source>
        <dbReference type="ARBA" id="ARBA00022833"/>
    </source>
</evidence>
<keyword evidence="3" id="KW-0863">Zinc-finger</keyword>
<accession>A0A0L0FCQ4</accession>
<dbReference type="Proteomes" id="UP000054560">
    <property type="component" value="Unassembled WGS sequence"/>
</dbReference>
<evidence type="ECO:0000259" key="8">
    <source>
        <dbReference type="Pfam" id="PF08600"/>
    </source>
</evidence>
<dbReference type="PANTHER" id="PTHR15835:SF6">
    <property type="entry name" value="ZINC FINGER C3HC-TYPE PROTEIN 1"/>
    <property type="match status" value="1"/>
</dbReference>
<evidence type="ECO:0000256" key="1">
    <source>
        <dbReference type="ARBA" id="ARBA00004123"/>
    </source>
</evidence>
<feature type="region of interest" description="Disordered" evidence="6">
    <location>
        <begin position="140"/>
        <end position="168"/>
    </location>
</feature>
<feature type="domain" description="C3HC-type" evidence="7">
    <location>
        <begin position="1"/>
        <end position="79"/>
    </location>
</feature>
<dbReference type="GeneID" id="25913429"/>
<organism evidence="9 10">
    <name type="scientific">Sphaeroforma arctica JP610</name>
    <dbReference type="NCBI Taxonomy" id="667725"/>
    <lineage>
        <taxon>Eukaryota</taxon>
        <taxon>Ichthyosporea</taxon>
        <taxon>Ichthyophonida</taxon>
        <taxon>Sphaeroforma</taxon>
    </lineage>
</organism>
<comment type="subcellular location">
    <subcellularLocation>
        <location evidence="1">Nucleus</location>
    </subcellularLocation>
</comment>